<gene>
    <name evidence="1" type="ORF">I350_06297</name>
</gene>
<name>A0A1E3JMX0_9TREE</name>
<dbReference type="AlphaFoldDB" id="A0A1E3JMX0"/>
<evidence type="ECO:0000313" key="1">
    <source>
        <dbReference type="EMBL" id="ODO01477.1"/>
    </source>
</evidence>
<accession>A0A1E3JMX0</accession>
<dbReference type="EMBL" id="MEKH01000010">
    <property type="protein sequence ID" value="ODO01477.1"/>
    <property type="molecule type" value="Genomic_DNA"/>
</dbReference>
<protein>
    <submittedName>
        <fullName evidence="1">Uncharacterized protein</fullName>
    </submittedName>
</protein>
<comment type="caution">
    <text evidence="1">The sequence shown here is derived from an EMBL/GenBank/DDBJ whole genome shotgun (WGS) entry which is preliminary data.</text>
</comment>
<dbReference type="Proteomes" id="UP000095149">
    <property type="component" value="Unassembled WGS sequence"/>
</dbReference>
<sequence length="252" mass="29302">MSEADNVSCDSKPLVLPESHSSWSTHQDPWNMTVVSSDRVTFYVPKSLMERHCLPSDNNDPNHLACQPIFLTDAFCETSDSVSFFLFALTNDVFPRDKANLGQKPVKTFHASIELATKWDCPLVLRTLEGWLSRLAFERWDDDHFKPLEFFFLAAKGDMPNVARMVIELWDPVPLGEEQFKRYETVAPHWDLHLPRTTEGCEAWNPANWIHKGWSEVGLDYVFALCQCYREMDRQKRGQLFMKGLIEHSRRY</sequence>
<proteinExistence type="predicted"/>
<organism evidence="1 2">
    <name type="scientific">Cryptococcus amylolentus CBS 6273</name>
    <dbReference type="NCBI Taxonomy" id="1296118"/>
    <lineage>
        <taxon>Eukaryota</taxon>
        <taxon>Fungi</taxon>
        <taxon>Dikarya</taxon>
        <taxon>Basidiomycota</taxon>
        <taxon>Agaricomycotina</taxon>
        <taxon>Tremellomycetes</taxon>
        <taxon>Tremellales</taxon>
        <taxon>Cryptococcaceae</taxon>
        <taxon>Cryptococcus</taxon>
    </lineage>
</organism>
<evidence type="ECO:0000313" key="2">
    <source>
        <dbReference type="Proteomes" id="UP000095149"/>
    </source>
</evidence>
<reference evidence="1 2" key="1">
    <citation type="submission" date="2016-06" db="EMBL/GenBank/DDBJ databases">
        <title>Evolution of pathogenesis and genome organization in the Tremellales.</title>
        <authorList>
            <person name="Cuomo C."/>
            <person name="Litvintseva A."/>
            <person name="Heitman J."/>
            <person name="Chen Y."/>
            <person name="Sun S."/>
            <person name="Springer D."/>
            <person name="Dromer F."/>
            <person name="Young S."/>
            <person name="Zeng Q."/>
            <person name="Chapman S."/>
            <person name="Gujja S."/>
            <person name="Saif S."/>
            <person name="Birren B."/>
        </authorList>
    </citation>
    <scope>NUCLEOTIDE SEQUENCE [LARGE SCALE GENOMIC DNA]</scope>
    <source>
        <strain evidence="1 2">CBS 6273</strain>
    </source>
</reference>